<evidence type="ECO:0000256" key="4">
    <source>
        <dbReference type="ARBA" id="ARBA00022927"/>
    </source>
</evidence>
<dbReference type="GO" id="GO:0042147">
    <property type="term" value="P:retrograde transport, endosome to Golgi"/>
    <property type="evidence" value="ECO:0007669"/>
    <property type="project" value="InterPro"/>
</dbReference>
<dbReference type="PANTHER" id="PTHR11099">
    <property type="entry name" value="VACUOLAR SORTING PROTEIN 35"/>
    <property type="match status" value="1"/>
</dbReference>
<comment type="similarity">
    <text evidence="2 6">Belongs to the VPS35 family.</text>
</comment>
<name>A0A9W5WUQ3_BABOV</name>
<dbReference type="EMBL" id="BLIY01000009">
    <property type="protein sequence ID" value="GFE54148.1"/>
    <property type="molecule type" value="Genomic_DNA"/>
</dbReference>
<keyword evidence="8" id="KW-1185">Reference proteome</keyword>
<dbReference type="InterPro" id="IPR042491">
    <property type="entry name" value="Vps35_C"/>
</dbReference>
<evidence type="ECO:0000256" key="1">
    <source>
        <dbReference type="ARBA" id="ARBA00004170"/>
    </source>
</evidence>
<keyword evidence="5" id="KW-0472">Membrane</keyword>
<evidence type="ECO:0000256" key="6">
    <source>
        <dbReference type="PIRNR" id="PIRNR009375"/>
    </source>
</evidence>
<dbReference type="Gene3D" id="1.25.40.660">
    <property type="entry name" value="Vacuolar protein sorting-associated protein 35, helical subcomplex Vps35-C"/>
    <property type="match status" value="1"/>
</dbReference>
<dbReference type="GO" id="GO:0006886">
    <property type="term" value="P:intracellular protein transport"/>
    <property type="evidence" value="ECO:0007669"/>
    <property type="project" value="TreeGrafter"/>
</dbReference>
<dbReference type="InterPro" id="IPR005378">
    <property type="entry name" value="Vps35"/>
</dbReference>
<gene>
    <name evidence="7" type="ORF">BaOVIS_015520</name>
</gene>
<evidence type="ECO:0000256" key="5">
    <source>
        <dbReference type="ARBA" id="ARBA00023136"/>
    </source>
</evidence>
<evidence type="ECO:0000256" key="3">
    <source>
        <dbReference type="ARBA" id="ARBA00022448"/>
    </source>
</evidence>
<dbReference type="AlphaFoldDB" id="A0A9W5WUQ3"/>
<keyword evidence="4 6" id="KW-0653">Protein transport</keyword>
<protein>
    <recommendedName>
        <fullName evidence="6">Vacuolar protein sorting-associated protein 35</fullName>
    </recommendedName>
</protein>
<dbReference type="GO" id="GO:0005829">
    <property type="term" value="C:cytosol"/>
    <property type="evidence" value="ECO:0007669"/>
    <property type="project" value="GOC"/>
</dbReference>
<accession>A0A9W5WUQ3</accession>
<keyword evidence="3 6" id="KW-0813">Transport</keyword>
<proteinExistence type="inferred from homology"/>
<dbReference type="PANTHER" id="PTHR11099:SF0">
    <property type="entry name" value="VACUOLAR PROTEIN SORTING-ASSOCIATED PROTEIN 35"/>
    <property type="match status" value="1"/>
</dbReference>
<dbReference type="OrthoDB" id="10258141at2759"/>
<evidence type="ECO:0000313" key="7">
    <source>
        <dbReference type="EMBL" id="GFE54148.1"/>
    </source>
</evidence>
<dbReference type="Proteomes" id="UP001057455">
    <property type="component" value="Unassembled WGS sequence"/>
</dbReference>
<reference evidence="7" key="1">
    <citation type="submission" date="2019-12" db="EMBL/GenBank/DDBJ databases">
        <title>Genome sequence of Babesia ovis.</title>
        <authorList>
            <person name="Yamagishi J."/>
            <person name="Sevinc F."/>
            <person name="Xuan X."/>
        </authorList>
    </citation>
    <scope>NUCLEOTIDE SEQUENCE</scope>
    <source>
        <strain evidence="7">Selcuk</strain>
    </source>
</reference>
<dbReference type="Pfam" id="PF03635">
    <property type="entry name" value="Vps35"/>
    <property type="match status" value="1"/>
</dbReference>
<dbReference type="PIRSF" id="PIRSF009375">
    <property type="entry name" value="Retromer_Vps35"/>
    <property type="match status" value="1"/>
</dbReference>
<comment type="caution">
    <text evidence="7">The sequence shown here is derived from an EMBL/GenBank/DDBJ whole genome shotgun (WGS) entry which is preliminary data.</text>
</comment>
<dbReference type="GO" id="GO:0005770">
    <property type="term" value="C:late endosome"/>
    <property type="evidence" value="ECO:0007669"/>
    <property type="project" value="TreeGrafter"/>
</dbReference>
<comment type="function">
    <text evidence="6">Plays a role in vesicular protein sorting.</text>
</comment>
<organism evidence="7 8">
    <name type="scientific">Babesia ovis</name>
    <dbReference type="NCBI Taxonomy" id="5869"/>
    <lineage>
        <taxon>Eukaryota</taxon>
        <taxon>Sar</taxon>
        <taxon>Alveolata</taxon>
        <taxon>Apicomplexa</taxon>
        <taxon>Aconoidasida</taxon>
        <taxon>Piroplasmida</taxon>
        <taxon>Babesiidae</taxon>
        <taxon>Babesia</taxon>
    </lineage>
</organism>
<comment type="subcellular location">
    <subcellularLocation>
        <location evidence="1">Membrane</location>
        <topology evidence="1">Peripheral membrane protein</topology>
    </subcellularLocation>
</comment>
<dbReference type="GO" id="GO:0030906">
    <property type="term" value="C:retromer, cargo-selective complex"/>
    <property type="evidence" value="ECO:0007669"/>
    <property type="project" value="InterPro"/>
</dbReference>
<evidence type="ECO:0000313" key="8">
    <source>
        <dbReference type="Proteomes" id="UP001057455"/>
    </source>
</evidence>
<evidence type="ECO:0000256" key="2">
    <source>
        <dbReference type="ARBA" id="ARBA00006536"/>
    </source>
</evidence>
<sequence length="762" mass="86457">MARRSGYADDDVFGGDFGHQPIDQCKLLEESLFYVKEHAYYMRQALDANDLGEALKRGINVIGELRTSSLTPTNYYELYMKVFNELQMLSEFMGHEDKRGMKLNQLYETVQQSCFILPRLYLLIMTASHCIREGVASSKEILSDVTELCRGVQHPVRGLFLRYFLIQLCKDKLPDSDPDNPNGTWESFDFLMGNFKESVRLWVRLNNGCTSIMDQKRRDKQRLELGLLVGANLVRMAQLEHLDCDFYTQTALPKILEEISATKDIAAKKYLLDCLIQAFSDEYHLKSLPNLLKVIVSSISSNECVKVLTNLMNRLSNYFQSADPNGDDAYTGDVFEVFHEHLSTINLREGITLKSFLDLQASFVEFTTAVYPGIIEHVEVILTHVVNVLQTCGSEDIVVDGDACESIIKLLTLPLRTLGLRSLDMHHNEPLIAFLPKQLHRHLARAMIDALVESKLKIDSCEIFESFCRFLTSFFESSDIEPSAQQLREDQDHVSRFIQTIESYDASDQFAIYQRLSERIIRQGPIYYRHSLPALIVGSLRLAYRPFEPPGECTPAHNATNSPDPGEMALTIYKFVNDLLTLLQPLMAEDALKLSVLSAITVNEICVLLELDMTNESNYFKHGTVCHNFIANACVIFEEEVVESYRQHRCLLYLISAFCSKITVLNTEHHSAMAMRLAKYALGMLKLDQQCSALAHVAASFAHCGDSSKVTWALQRSLTAAAQHQFASRDHVREALEPVRKVALSLQNRFDLSDLVDAINQY</sequence>